<accession>A0A0H2YPM1</accession>
<dbReference type="EMBL" id="CP000246">
    <property type="protein sequence ID" value="ABG82747.1"/>
    <property type="molecule type" value="Genomic_DNA"/>
</dbReference>
<keyword evidence="5" id="KW-1185">Reference proteome</keyword>
<dbReference type="KEGG" id="cpf:CPF_2611"/>
<dbReference type="Gene3D" id="3.30.565.40">
    <property type="entry name" value="Fervidobacterium nodosum Rt17-B1 like"/>
    <property type="match status" value="1"/>
</dbReference>
<evidence type="ECO:0000259" key="2">
    <source>
        <dbReference type="Pfam" id="PF11738"/>
    </source>
</evidence>
<evidence type="ECO:0000259" key="3">
    <source>
        <dbReference type="Pfam" id="PF13739"/>
    </source>
</evidence>
<evidence type="ECO:0000256" key="1">
    <source>
        <dbReference type="SAM" id="SignalP"/>
    </source>
</evidence>
<name>A0A0H2YPM1_CLOP1</name>
<dbReference type="InterPro" id="IPR037126">
    <property type="entry name" value="PdaC/RsiV-like_sf"/>
</dbReference>
<feature type="domain" description="Deacetylase PdaC" evidence="3">
    <location>
        <begin position="36"/>
        <end position="131"/>
    </location>
</feature>
<dbReference type="RefSeq" id="WP_011591123.1">
    <property type="nucleotide sequence ID" value="NC_008261.1"/>
</dbReference>
<dbReference type="Pfam" id="PF11738">
    <property type="entry name" value="DUF3298"/>
    <property type="match status" value="1"/>
</dbReference>
<organism evidence="4 5">
    <name type="scientific">Clostridium perfringens (strain ATCC 13124 / DSM 756 / JCM 1290 / NCIMB 6125 / NCTC 8237 / Type A)</name>
    <dbReference type="NCBI Taxonomy" id="195103"/>
    <lineage>
        <taxon>Bacteria</taxon>
        <taxon>Bacillati</taxon>
        <taxon>Bacillota</taxon>
        <taxon>Clostridia</taxon>
        <taxon>Eubacteriales</taxon>
        <taxon>Clostridiaceae</taxon>
        <taxon>Clostridium</taxon>
    </lineage>
</organism>
<dbReference type="Pfam" id="PF13739">
    <property type="entry name" value="PdaC"/>
    <property type="match status" value="1"/>
</dbReference>
<dbReference type="eggNOG" id="COG5513">
    <property type="taxonomic scope" value="Bacteria"/>
</dbReference>
<feature type="signal peptide" evidence="1">
    <location>
        <begin position="1"/>
        <end position="23"/>
    </location>
</feature>
<dbReference type="InterPro" id="IPR021729">
    <property type="entry name" value="DUF3298"/>
</dbReference>
<proteinExistence type="predicted"/>
<feature type="domain" description="DUF3298" evidence="2">
    <location>
        <begin position="149"/>
        <end position="223"/>
    </location>
</feature>
<dbReference type="AlphaFoldDB" id="A0A0H2YPM1"/>
<reference evidence="4 5" key="1">
    <citation type="journal article" date="2006" name="Genome Res.">
        <title>Skewed genomic variability in strains of the toxigenic bacterial pathogen, Clostridium perfringens.</title>
        <authorList>
            <person name="Myers G.S."/>
            <person name="Rasko D.A."/>
            <person name="Cheung J.K."/>
            <person name="Ravel J."/>
            <person name="Seshadri R."/>
            <person name="Deboy R.T."/>
            <person name="Ren Q."/>
            <person name="Varga J."/>
            <person name="Awad M.M."/>
            <person name="Brinkac L.M."/>
            <person name="Daugherty S.C."/>
            <person name="Haft D.H."/>
            <person name="Dodson R.J."/>
            <person name="Madupu R."/>
            <person name="Nelson W.C."/>
            <person name="Rosovitz M.J."/>
            <person name="Sullivan S.A."/>
            <person name="Khouri H."/>
            <person name="Dimitrov G.I."/>
            <person name="Watkins K.L."/>
            <person name="Mulligan S."/>
            <person name="Benton J."/>
            <person name="Radune D."/>
            <person name="Fisher D.J."/>
            <person name="Atkins H.S."/>
            <person name="Hiscox T."/>
            <person name="Jost B.H."/>
            <person name="Billington S.J."/>
            <person name="Songer J.G."/>
            <person name="McClane B.A."/>
            <person name="Titball R.W."/>
            <person name="Rood J.I."/>
            <person name="Melville S.B."/>
            <person name="Paulsen I.T."/>
        </authorList>
    </citation>
    <scope>NUCLEOTIDE SEQUENCE [LARGE SCALE GENOMIC DNA]</scope>
    <source>
        <strain evidence="5">ATCC 13124 / DSM 756 / JCM 1290 / NCIMB 6125 / NCTC 8237 / S 107 / Type A</strain>
    </source>
</reference>
<dbReference type="PaxDb" id="195103-CPF_2611"/>
<evidence type="ECO:0008006" key="6">
    <source>
        <dbReference type="Google" id="ProtNLM"/>
    </source>
</evidence>
<sequence>MKFKKIFLCLMSLLLIFSTVVLGEEINKIEVIEKSIEENTDKYEIKVKYPSIQGGEKEVTDKINKTIEDYTLNWINDIKLLGEEYSKEYEKAGKEMPKMEAYSLFEAFNTDEVISLPVSYYQYTGGAHGLTTKVSYNYNLKTGKELRLKDLFKEGFDYKSIIDKKVREDIEKEKELYFDNGALFKGVNENQAYYLNRDGIIVYFQQYEIAPYSSGIREFKIPYGELKEGLIYKLGN</sequence>
<feature type="chain" id="PRO_5002602883" description="Copper amine oxidase domain-containing protein" evidence="1">
    <location>
        <begin position="24"/>
        <end position="236"/>
    </location>
</feature>
<evidence type="ECO:0000313" key="4">
    <source>
        <dbReference type="EMBL" id="ABG82747.1"/>
    </source>
</evidence>
<gene>
    <name evidence="4" type="ordered locus">CPF_2611</name>
</gene>
<dbReference type="Gene3D" id="3.90.640.20">
    <property type="entry name" value="Heat-shock cognate protein, ATPase"/>
    <property type="match status" value="1"/>
</dbReference>
<protein>
    <recommendedName>
        <fullName evidence="6">Copper amine oxidase domain-containing protein</fullName>
    </recommendedName>
</protein>
<dbReference type="GeneID" id="93001111"/>
<evidence type="ECO:0000313" key="5">
    <source>
        <dbReference type="Proteomes" id="UP000001823"/>
    </source>
</evidence>
<dbReference type="HOGENOM" id="CLU_085048_1_0_9"/>
<dbReference type="STRING" id="195103.CPF_2611"/>
<dbReference type="InterPro" id="IPR025303">
    <property type="entry name" value="PdaC"/>
</dbReference>
<keyword evidence="1" id="KW-0732">Signal</keyword>
<dbReference type="Proteomes" id="UP000001823">
    <property type="component" value="Chromosome"/>
</dbReference>